<proteinExistence type="predicted"/>
<evidence type="ECO:0008006" key="3">
    <source>
        <dbReference type="Google" id="ProtNLM"/>
    </source>
</evidence>
<dbReference type="Proteomes" id="UP001281410">
    <property type="component" value="Unassembled WGS sequence"/>
</dbReference>
<reference evidence="1" key="1">
    <citation type="journal article" date="2023" name="Plant J.">
        <title>Genome sequences and population genomics provide insights into the demographic history, inbreeding, and mutation load of two 'living fossil' tree species of Dipteronia.</title>
        <authorList>
            <person name="Feng Y."/>
            <person name="Comes H.P."/>
            <person name="Chen J."/>
            <person name="Zhu S."/>
            <person name="Lu R."/>
            <person name="Zhang X."/>
            <person name="Li P."/>
            <person name="Qiu J."/>
            <person name="Olsen K.M."/>
            <person name="Qiu Y."/>
        </authorList>
    </citation>
    <scope>NUCLEOTIDE SEQUENCE</scope>
    <source>
        <strain evidence="1">NBL</strain>
    </source>
</reference>
<evidence type="ECO:0000313" key="1">
    <source>
        <dbReference type="EMBL" id="KAK3219595.1"/>
    </source>
</evidence>
<evidence type="ECO:0000313" key="2">
    <source>
        <dbReference type="Proteomes" id="UP001281410"/>
    </source>
</evidence>
<dbReference type="AlphaFoldDB" id="A0AAE0EAP7"/>
<protein>
    <recommendedName>
        <fullName evidence="3">Disease resistance protein</fullName>
    </recommendedName>
</protein>
<name>A0AAE0EAP7_9ROSI</name>
<comment type="caution">
    <text evidence="1">The sequence shown here is derived from an EMBL/GenBank/DDBJ whole genome shotgun (WGS) entry which is preliminary data.</text>
</comment>
<organism evidence="1 2">
    <name type="scientific">Dipteronia sinensis</name>
    <dbReference type="NCBI Taxonomy" id="43782"/>
    <lineage>
        <taxon>Eukaryota</taxon>
        <taxon>Viridiplantae</taxon>
        <taxon>Streptophyta</taxon>
        <taxon>Embryophyta</taxon>
        <taxon>Tracheophyta</taxon>
        <taxon>Spermatophyta</taxon>
        <taxon>Magnoliopsida</taxon>
        <taxon>eudicotyledons</taxon>
        <taxon>Gunneridae</taxon>
        <taxon>Pentapetalae</taxon>
        <taxon>rosids</taxon>
        <taxon>malvids</taxon>
        <taxon>Sapindales</taxon>
        <taxon>Sapindaceae</taxon>
        <taxon>Hippocastanoideae</taxon>
        <taxon>Acereae</taxon>
        <taxon>Dipteronia</taxon>
    </lineage>
</organism>
<keyword evidence="2" id="KW-1185">Reference proteome</keyword>
<gene>
    <name evidence="1" type="ORF">Dsin_013565</name>
</gene>
<accession>A0AAE0EAP7</accession>
<dbReference type="EMBL" id="JANJYJ010000004">
    <property type="protein sequence ID" value="KAK3219595.1"/>
    <property type="molecule type" value="Genomic_DNA"/>
</dbReference>
<sequence length="104" mass="12124">MEEIISCREIDQVPEIPFEKLELLQLKDLQHLNSIYCNALPFLHLKDIRVLECPNLKKLPLDSNSAKERKIVINGEEGWWKELQWKDEATQNAFLPCFKSQGSS</sequence>